<dbReference type="Proteomes" id="UP000051311">
    <property type="component" value="Unassembled WGS sequence"/>
</dbReference>
<evidence type="ECO:0000256" key="1">
    <source>
        <dbReference type="ARBA" id="ARBA00022679"/>
    </source>
</evidence>
<dbReference type="PANTHER" id="PTHR43793">
    <property type="entry name" value="FAD SYNTHASE"/>
    <property type="match status" value="1"/>
</dbReference>
<dbReference type="GO" id="GO:0046872">
    <property type="term" value="F:metal ion binding"/>
    <property type="evidence" value="ECO:0007669"/>
    <property type="project" value="InterPro"/>
</dbReference>
<gene>
    <name evidence="4" type="ORF">FC37_GL001505</name>
</gene>
<evidence type="ECO:0000256" key="2">
    <source>
        <dbReference type="ARBA" id="ARBA00022695"/>
    </source>
</evidence>
<dbReference type="NCBIfam" id="TIGR01518">
    <property type="entry name" value="g3p_cytidyltrns"/>
    <property type="match status" value="1"/>
</dbReference>
<dbReference type="InterPro" id="IPR004821">
    <property type="entry name" value="Cyt_trans-like"/>
</dbReference>
<proteinExistence type="predicted"/>
<dbReference type="InterPro" id="IPR014729">
    <property type="entry name" value="Rossmann-like_a/b/a_fold"/>
</dbReference>
<protein>
    <submittedName>
        <fullName evidence="4">Glycerol-3-phosphate cytidylyltransferase</fullName>
    </submittedName>
</protein>
<feature type="domain" description="Cytidyltransferase-like" evidence="3">
    <location>
        <begin position="26"/>
        <end position="146"/>
    </location>
</feature>
<dbReference type="eggNOG" id="COG0615">
    <property type="taxonomic scope" value="Bacteria"/>
</dbReference>
<evidence type="ECO:0000313" key="4">
    <source>
        <dbReference type="EMBL" id="KRL21025.1"/>
    </source>
</evidence>
<comment type="caution">
    <text evidence="4">The sequence shown here is derived from an EMBL/GenBank/DDBJ whole genome shotgun (WGS) entry which is preliminary data.</text>
</comment>
<dbReference type="InterPro" id="IPR050385">
    <property type="entry name" value="Archaeal_FAD_synthase"/>
</dbReference>
<dbReference type="InterPro" id="IPR006409">
    <property type="entry name" value="G3P_cytidylTrfase"/>
</dbReference>
<reference evidence="4 5" key="1">
    <citation type="journal article" date="2015" name="Genome Announc.">
        <title>Expanding the biotechnology potential of lactobacilli through comparative genomics of 213 strains and associated genera.</title>
        <authorList>
            <person name="Sun Z."/>
            <person name="Harris H.M."/>
            <person name="McCann A."/>
            <person name="Guo C."/>
            <person name="Argimon S."/>
            <person name="Zhang W."/>
            <person name="Yang X."/>
            <person name="Jeffery I.B."/>
            <person name="Cooney J.C."/>
            <person name="Kagawa T.F."/>
            <person name="Liu W."/>
            <person name="Song Y."/>
            <person name="Salvetti E."/>
            <person name="Wrobel A."/>
            <person name="Rasinkangas P."/>
            <person name="Parkhill J."/>
            <person name="Rea M.C."/>
            <person name="O'Sullivan O."/>
            <person name="Ritari J."/>
            <person name="Douillard F.P."/>
            <person name="Paul Ross R."/>
            <person name="Yang R."/>
            <person name="Briner A.E."/>
            <person name="Felis G.E."/>
            <person name="de Vos W.M."/>
            <person name="Barrangou R."/>
            <person name="Klaenhammer T.R."/>
            <person name="Caufield P.W."/>
            <person name="Cui Y."/>
            <person name="Zhang H."/>
            <person name="O'Toole P.W."/>
        </authorList>
    </citation>
    <scope>NUCLEOTIDE SEQUENCE [LARGE SCALE GENOMIC DNA]</scope>
    <source>
        <strain evidence="4 5">DSM 10532</strain>
    </source>
</reference>
<evidence type="ECO:0000313" key="5">
    <source>
        <dbReference type="Proteomes" id="UP000051311"/>
    </source>
</evidence>
<dbReference type="GO" id="GO:0019350">
    <property type="term" value="P:teichoic acid biosynthetic process"/>
    <property type="evidence" value="ECO:0007669"/>
    <property type="project" value="InterPro"/>
</dbReference>
<dbReference type="GO" id="GO:0005737">
    <property type="term" value="C:cytoplasm"/>
    <property type="evidence" value="ECO:0007669"/>
    <property type="project" value="InterPro"/>
</dbReference>
<dbReference type="SUPFAM" id="SSF52374">
    <property type="entry name" value="Nucleotidylyl transferase"/>
    <property type="match status" value="1"/>
</dbReference>
<dbReference type="EMBL" id="AZEL01000050">
    <property type="protein sequence ID" value="KRL21025.1"/>
    <property type="molecule type" value="Genomic_DNA"/>
</dbReference>
<organism evidence="4 5">
    <name type="scientific">Lactobacillus gallinarum DSM 10532 = JCM 2011</name>
    <dbReference type="NCBI Taxonomy" id="1423748"/>
    <lineage>
        <taxon>Bacteria</taxon>
        <taxon>Bacillati</taxon>
        <taxon>Bacillota</taxon>
        <taxon>Bacilli</taxon>
        <taxon>Lactobacillales</taxon>
        <taxon>Lactobacillaceae</taxon>
        <taxon>Lactobacillus</taxon>
    </lineage>
</organism>
<accession>A0A0R1NL65</accession>
<dbReference type="STRING" id="1423748.FC37_GL001505"/>
<dbReference type="AlphaFoldDB" id="A0A0R1NL65"/>
<dbReference type="PANTHER" id="PTHR43793:SF1">
    <property type="entry name" value="FAD SYNTHASE"/>
    <property type="match status" value="1"/>
</dbReference>
<dbReference type="Pfam" id="PF01467">
    <property type="entry name" value="CTP_transf_like"/>
    <property type="match status" value="1"/>
</dbReference>
<evidence type="ECO:0000259" key="3">
    <source>
        <dbReference type="Pfam" id="PF01467"/>
    </source>
</evidence>
<dbReference type="GO" id="GO:0047348">
    <property type="term" value="F:glycerol-3-phosphate cytidylyltransferase activity"/>
    <property type="evidence" value="ECO:0007669"/>
    <property type="project" value="InterPro"/>
</dbReference>
<dbReference type="NCBIfam" id="TIGR00125">
    <property type="entry name" value="cyt_tran_rel"/>
    <property type="match status" value="1"/>
</dbReference>
<dbReference type="PATRIC" id="fig|1423748.3.peg.1568"/>
<keyword evidence="1 4" id="KW-0808">Transferase</keyword>
<keyword evidence="2 4" id="KW-0548">Nucleotidyltransferase</keyword>
<name>A0A0R1NL65_9LACO</name>
<dbReference type="Gene3D" id="3.40.50.620">
    <property type="entry name" value="HUPs"/>
    <property type="match status" value="1"/>
</dbReference>
<sequence>MIFKFYLFFKHDKIVLLKGEKMKKVITYGTFDLLHYGHVRLLKRAKELGDYLIVGLSTDEFNEFKKHKEAYNTYPERKYILEAIRYVDEVIPEKDWDQKIDDIKKYNVDTFVMGSDWEGKFDFLKPYCKVVYLPRTPGISTTKIKEDLK</sequence>